<dbReference type="Pfam" id="PF05368">
    <property type="entry name" value="NmrA"/>
    <property type="match status" value="1"/>
</dbReference>
<reference evidence="2 3" key="1">
    <citation type="submission" date="2024-05" db="EMBL/GenBank/DDBJ databases">
        <title>Neorhizobium sp. Rsf11, a plant growth promoting and heavy metal resistant PAH-degrader.</title>
        <authorList>
            <person name="Golubev S.N."/>
            <person name="Muratova A.Y."/>
            <person name="Markelova M.I."/>
        </authorList>
    </citation>
    <scope>NUCLEOTIDE SEQUENCE [LARGE SCALE GENOMIC DNA]</scope>
    <source>
        <strain evidence="2 3">Rsf11</strain>
    </source>
</reference>
<evidence type="ECO:0000313" key="2">
    <source>
        <dbReference type="EMBL" id="MEQ1408438.1"/>
    </source>
</evidence>
<dbReference type="InterPro" id="IPR051604">
    <property type="entry name" value="Ergot_Alk_Oxidoreductase"/>
</dbReference>
<dbReference type="SUPFAM" id="SSF51735">
    <property type="entry name" value="NAD(P)-binding Rossmann-fold domains"/>
    <property type="match status" value="1"/>
</dbReference>
<dbReference type="PANTHER" id="PTHR43162:SF1">
    <property type="entry name" value="PRESTALK A DIFFERENTIATION PROTEIN A"/>
    <property type="match status" value="1"/>
</dbReference>
<gene>
    <name evidence="2" type="ORF">ABK249_26245</name>
</gene>
<evidence type="ECO:0000259" key="1">
    <source>
        <dbReference type="Pfam" id="PF05368"/>
    </source>
</evidence>
<dbReference type="Gene3D" id="3.40.50.720">
    <property type="entry name" value="NAD(P)-binding Rossmann-like Domain"/>
    <property type="match status" value="1"/>
</dbReference>
<dbReference type="InterPro" id="IPR008030">
    <property type="entry name" value="NmrA-like"/>
</dbReference>
<dbReference type="RefSeq" id="WP_348864484.1">
    <property type="nucleotide sequence ID" value="NZ_JBEAAL010000026.1"/>
</dbReference>
<accession>A0ABV0M9R1</accession>
<dbReference type="PANTHER" id="PTHR43162">
    <property type="match status" value="1"/>
</dbReference>
<dbReference type="InterPro" id="IPR036291">
    <property type="entry name" value="NAD(P)-bd_dom_sf"/>
</dbReference>
<dbReference type="Proteomes" id="UP001496627">
    <property type="component" value="Unassembled WGS sequence"/>
</dbReference>
<feature type="domain" description="NmrA-like" evidence="1">
    <location>
        <begin position="109"/>
        <end position="234"/>
    </location>
</feature>
<name>A0ABV0M9R1_9HYPH</name>
<dbReference type="EMBL" id="JBEAAL010000026">
    <property type="protein sequence ID" value="MEQ1408438.1"/>
    <property type="molecule type" value="Genomic_DNA"/>
</dbReference>
<dbReference type="Gene3D" id="3.90.25.10">
    <property type="entry name" value="UDP-galactose 4-epimerase, domain 1"/>
    <property type="match status" value="1"/>
</dbReference>
<proteinExistence type="predicted"/>
<sequence>MEKPILIIGGKGKTGSRVAERLHALNKPVRFASRSTGFDWTDRTTWATALQGACAAYITYYPDLAVRGAPDDIEALAKLAVSLGVKRLVLLSGRGEPEAQESEKRLIASGADWTIVRASWFNQNFDEGQFQPMILEGVIALPVSGVREPFIDADDIADVVVAALTDLRHIGELYEVTGPRLLTFAEAIAEISKASGREVVFQTISNEEFVEGLKAAEVPEDLAELLVELFTVVLDGRNEYLTDGVQRALGRSPKDFAGYVKDAAARGAWK</sequence>
<keyword evidence="3" id="KW-1185">Reference proteome</keyword>
<evidence type="ECO:0000313" key="3">
    <source>
        <dbReference type="Proteomes" id="UP001496627"/>
    </source>
</evidence>
<organism evidence="2 3">
    <name type="scientific">Neorhizobium phenanthreniclasticum</name>
    <dbReference type="NCBI Taxonomy" id="3157917"/>
    <lineage>
        <taxon>Bacteria</taxon>
        <taxon>Pseudomonadati</taxon>
        <taxon>Pseudomonadota</taxon>
        <taxon>Alphaproteobacteria</taxon>
        <taxon>Hyphomicrobiales</taxon>
        <taxon>Rhizobiaceae</taxon>
        <taxon>Rhizobium/Agrobacterium group</taxon>
        <taxon>Neorhizobium</taxon>
    </lineage>
</organism>
<comment type="caution">
    <text evidence="2">The sequence shown here is derived from an EMBL/GenBank/DDBJ whole genome shotgun (WGS) entry which is preliminary data.</text>
</comment>
<protein>
    <submittedName>
        <fullName evidence="2">NmrA family NAD(P)-binding protein</fullName>
    </submittedName>
</protein>